<organism evidence="2">
    <name type="scientific">marine sediment metagenome</name>
    <dbReference type="NCBI Taxonomy" id="412755"/>
    <lineage>
        <taxon>unclassified sequences</taxon>
        <taxon>metagenomes</taxon>
        <taxon>ecological metagenomes</taxon>
    </lineage>
</organism>
<dbReference type="Pfam" id="PF06050">
    <property type="entry name" value="HGD-D"/>
    <property type="match status" value="1"/>
</dbReference>
<comment type="caution">
    <text evidence="2">The sequence shown here is derived from an EMBL/GenBank/DDBJ whole genome shotgun (WGS) entry which is preliminary data.</text>
</comment>
<dbReference type="PANTHER" id="PTHR30548">
    <property type="entry name" value="2-HYDROXYGLUTARYL-COA DEHYDRATASE, D-COMPONENT-RELATED"/>
    <property type="match status" value="1"/>
</dbReference>
<proteinExistence type="inferred from homology"/>
<evidence type="ECO:0000313" key="2">
    <source>
        <dbReference type="EMBL" id="GAH74019.1"/>
    </source>
</evidence>
<dbReference type="InterPro" id="IPR010327">
    <property type="entry name" value="FldB/FldC_alpha/beta"/>
</dbReference>
<reference evidence="2" key="1">
    <citation type="journal article" date="2014" name="Front. Microbiol.">
        <title>High frequency of phylogenetically diverse reductive dehalogenase-homologous genes in deep subseafloor sedimentary metagenomes.</title>
        <authorList>
            <person name="Kawai M."/>
            <person name="Futagami T."/>
            <person name="Toyoda A."/>
            <person name="Takaki Y."/>
            <person name="Nishi S."/>
            <person name="Hori S."/>
            <person name="Arai W."/>
            <person name="Tsubouchi T."/>
            <person name="Morono Y."/>
            <person name="Uchiyama I."/>
            <person name="Ito T."/>
            <person name="Fujiyama A."/>
            <person name="Inagaki F."/>
            <person name="Takami H."/>
        </authorList>
    </citation>
    <scope>NUCLEOTIDE SEQUENCE</scope>
    <source>
        <strain evidence="2">Expedition CK06-06</strain>
    </source>
</reference>
<sequence length="161" mass="18734">AGDLEGFGRVLDDVLASKILPAGEGRREHKEIRLGIAGVPFIFNDLLEWLEKRRGVRVVYLEIPRQFAMPYGGEDLVEQYWHYTYPYGIFPRLEDIKLELGRRRLDGLIHYVQGFCYRQVEDIILRRHLKLPILTLEGDRPNPLDAKSILRLETFLEMLAG</sequence>
<evidence type="ECO:0008006" key="3">
    <source>
        <dbReference type="Google" id="ProtNLM"/>
    </source>
</evidence>
<name>X1J6S7_9ZZZZ</name>
<protein>
    <recommendedName>
        <fullName evidence="3">2-hydroxyglutaryl-CoA dehydratase D-component</fullName>
    </recommendedName>
</protein>
<dbReference type="AlphaFoldDB" id="X1J6S7"/>
<evidence type="ECO:0000256" key="1">
    <source>
        <dbReference type="ARBA" id="ARBA00005806"/>
    </source>
</evidence>
<dbReference type="EMBL" id="BARU01034020">
    <property type="protein sequence ID" value="GAH74019.1"/>
    <property type="molecule type" value="Genomic_DNA"/>
</dbReference>
<feature type="non-terminal residue" evidence="2">
    <location>
        <position position="1"/>
    </location>
</feature>
<accession>X1J6S7</accession>
<dbReference type="PANTHER" id="PTHR30548:SF3">
    <property type="entry name" value="2-HYDROXYACYL-COA DEHYDRATASE"/>
    <property type="match status" value="1"/>
</dbReference>
<dbReference type="Gene3D" id="3.40.50.11900">
    <property type="match status" value="1"/>
</dbReference>
<comment type="similarity">
    <text evidence="1">Belongs to the FldB/FldC dehydratase alpha/beta subunit family.</text>
</comment>
<gene>
    <name evidence="2" type="ORF">S03H2_53447</name>
</gene>